<dbReference type="Pfam" id="PF13460">
    <property type="entry name" value="NAD_binding_10"/>
    <property type="match status" value="1"/>
</dbReference>
<dbReference type="PANTHER" id="PTHR43162:SF1">
    <property type="entry name" value="PRESTALK A DIFFERENTIATION PROTEIN A"/>
    <property type="match status" value="1"/>
</dbReference>
<evidence type="ECO:0000313" key="3">
    <source>
        <dbReference type="Proteomes" id="UP000075025"/>
    </source>
</evidence>
<sequence length="282" mass="29684">MPTPPVIAVTGSTGAVGGRVARDLATRGIPQRLLVRDASRAPALEGAEVHVARYSDADAARAALQGVETLFMVSASETADRVEHHRTFVEAAAAAGVRSIVYTSFLAAAPDAVFTLGRDHAATEDIIRASGMNWTFLRDNFYMDMMELFAGDDGVIRGPAGEGRCSLVSRSDVAATAVSVLRDPAAHADTAYDLTGPEALTMAEVAQKISAVRGHPVRFLDETVDEAYASRAAFGAPRWQVDAWVSTYTAIASGDLAGVSGDVERVTGRPAQSFEEFLGAVA</sequence>
<dbReference type="InterPro" id="IPR016040">
    <property type="entry name" value="NAD(P)-bd_dom"/>
</dbReference>
<dbReference type="PANTHER" id="PTHR43162">
    <property type="match status" value="1"/>
</dbReference>
<dbReference type="RefSeq" id="WP_058623287.1">
    <property type="nucleotide sequence ID" value="NZ_LDRT01000037.1"/>
</dbReference>
<dbReference type="AlphaFoldDB" id="A0A147EYT5"/>
<dbReference type="Gene3D" id="3.40.50.720">
    <property type="entry name" value="NAD(P)-binding Rossmann-like Domain"/>
    <property type="match status" value="1"/>
</dbReference>
<dbReference type="SUPFAM" id="SSF51735">
    <property type="entry name" value="NAD(P)-binding Rossmann-fold domains"/>
    <property type="match status" value="1"/>
</dbReference>
<dbReference type="Proteomes" id="UP000075025">
    <property type="component" value="Unassembled WGS sequence"/>
</dbReference>
<reference evidence="2 3" key="1">
    <citation type="journal article" date="2016" name="Front. Microbiol.">
        <title>Genomic Resource of Rice Seed Associated Bacteria.</title>
        <authorList>
            <person name="Midha S."/>
            <person name="Bansal K."/>
            <person name="Sharma S."/>
            <person name="Kumar N."/>
            <person name="Patil P.P."/>
            <person name="Chaudhry V."/>
            <person name="Patil P.B."/>
        </authorList>
    </citation>
    <scope>NUCLEOTIDE SEQUENCE [LARGE SCALE GENOMIC DNA]</scope>
    <source>
        <strain evidence="2 3">NS220</strain>
    </source>
</reference>
<dbReference type="EMBL" id="LDRT01000037">
    <property type="protein sequence ID" value="KTR95253.1"/>
    <property type="molecule type" value="Genomic_DNA"/>
</dbReference>
<evidence type="ECO:0000313" key="2">
    <source>
        <dbReference type="EMBL" id="KTR95253.1"/>
    </source>
</evidence>
<dbReference type="Gene3D" id="3.90.25.10">
    <property type="entry name" value="UDP-galactose 4-epimerase, domain 1"/>
    <property type="match status" value="1"/>
</dbReference>
<dbReference type="OrthoDB" id="3243290at2"/>
<name>A0A147EYT5_MICTE</name>
<evidence type="ECO:0000259" key="1">
    <source>
        <dbReference type="Pfam" id="PF13460"/>
    </source>
</evidence>
<dbReference type="InterPro" id="IPR051604">
    <property type="entry name" value="Ergot_Alk_Oxidoreductase"/>
</dbReference>
<dbReference type="PATRIC" id="fig|2033.6.peg.2296"/>
<protein>
    <submittedName>
        <fullName evidence="2">Nucleoside-diphosphate sugar epimerase</fullName>
    </submittedName>
</protein>
<proteinExistence type="predicted"/>
<comment type="caution">
    <text evidence="2">The sequence shown here is derived from an EMBL/GenBank/DDBJ whole genome shotgun (WGS) entry which is preliminary data.</text>
</comment>
<feature type="domain" description="NAD(P)-binding" evidence="1">
    <location>
        <begin position="11"/>
        <end position="184"/>
    </location>
</feature>
<organism evidence="2 3">
    <name type="scientific">Microbacterium testaceum</name>
    <name type="common">Aureobacterium testaceum</name>
    <name type="synonym">Brevibacterium testaceum</name>
    <dbReference type="NCBI Taxonomy" id="2033"/>
    <lineage>
        <taxon>Bacteria</taxon>
        <taxon>Bacillati</taxon>
        <taxon>Actinomycetota</taxon>
        <taxon>Actinomycetes</taxon>
        <taxon>Micrococcales</taxon>
        <taxon>Microbacteriaceae</taxon>
        <taxon>Microbacterium</taxon>
    </lineage>
</organism>
<dbReference type="CDD" id="cd05269">
    <property type="entry name" value="TMR_SDR_a"/>
    <property type="match status" value="1"/>
</dbReference>
<accession>A0A147EYT5</accession>
<dbReference type="InterPro" id="IPR036291">
    <property type="entry name" value="NAD(P)-bd_dom_sf"/>
</dbReference>
<gene>
    <name evidence="2" type="ORF">NS220_06595</name>
</gene>